<dbReference type="Proteomes" id="UP000177349">
    <property type="component" value="Unassembled WGS sequence"/>
</dbReference>
<comment type="caution">
    <text evidence="2">The sequence shown here is derived from an EMBL/GenBank/DDBJ whole genome shotgun (WGS) entry which is preliminary data.</text>
</comment>
<protein>
    <recommendedName>
        <fullName evidence="4">Cell division protein FtsZ C-terminal domain-containing protein</fullName>
    </recommendedName>
</protein>
<organism evidence="2 3">
    <name type="scientific">Candidatus Komeilibacteria bacterium RIFCSPLOWO2_01_FULL_53_11</name>
    <dbReference type="NCBI Taxonomy" id="1798552"/>
    <lineage>
        <taxon>Bacteria</taxon>
        <taxon>Candidatus Komeiliibacteriota</taxon>
    </lineage>
</organism>
<name>A0A1G2BNS8_9BACT</name>
<evidence type="ECO:0000256" key="1">
    <source>
        <dbReference type="SAM" id="MobiDB-lite"/>
    </source>
</evidence>
<gene>
    <name evidence="2" type="ORF">A3B31_02965</name>
</gene>
<evidence type="ECO:0000313" key="3">
    <source>
        <dbReference type="Proteomes" id="UP000177349"/>
    </source>
</evidence>
<feature type="compositionally biased region" description="Basic and acidic residues" evidence="1">
    <location>
        <begin position="41"/>
        <end position="60"/>
    </location>
</feature>
<sequence length="84" mass="9860">MGDELKVTVIATGFRSFQEKKVSEPSVTTSKEPVYSPETVQHQDEPRRERRVFVKQKESVEDPPIEVEDELDIPTFIRNRMKKR</sequence>
<evidence type="ECO:0008006" key="4">
    <source>
        <dbReference type="Google" id="ProtNLM"/>
    </source>
</evidence>
<reference evidence="2 3" key="1">
    <citation type="journal article" date="2016" name="Nat. Commun.">
        <title>Thousands of microbial genomes shed light on interconnected biogeochemical processes in an aquifer system.</title>
        <authorList>
            <person name="Anantharaman K."/>
            <person name="Brown C.T."/>
            <person name="Hug L.A."/>
            <person name="Sharon I."/>
            <person name="Castelle C.J."/>
            <person name="Probst A.J."/>
            <person name="Thomas B.C."/>
            <person name="Singh A."/>
            <person name="Wilkins M.J."/>
            <person name="Karaoz U."/>
            <person name="Brodie E.L."/>
            <person name="Williams K.H."/>
            <person name="Hubbard S.S."/>
            <person name="Banfield J.F."/>
        </authorList>
    </citation>
    <scope>NUCLEOTIDE SEQUENCE [LARGE SCALE GENOMIC DNA]</scope>
</reference>
<dbReference type="EMBL" id="MHKN01000056">
    <property type="protein sequence ID" value="OGY90773.1"/>
    <property type="molecule type" value="Genomic_DNA"/>
</dbReference>
<accession>A0A1G2BNS8</accession>
<dbReference type="AlphaFoldDB" id="A0A1G2BNS8"/>
<evidence type="ECO:0000313" key="2">
    <source>
        <dbReference type="EMBL" id="OGY90773.1"/>
    </source>
</evidence>
<feature type="region of interest" description="Disordered" evidence="1">
    <location>
        <begin position="19"/>
        <end position="66"/>
    </location>
</feature>
<proteinExistence type="predicted"/>